<gene>
    <name evidence="2" type="ORF">KK083_27030</name>
</gene>
<evidence type="ECO:0000313" key="2">
    <source>
        <dbReference type="EMBL" id="MBT1700572.1"/>
    </source>
</evidence>
<name>A0AAP2DT52_9BACT</name>
<reference evidence="2 3" key="1">
    <citation type="submission" date="2021-05" db="EMBL/GenBank/DDBJ databases">
        <title>A Polyphasic approach of four new species of the genus Ohtaekwangia: Ohtaekwangia histidinii sp. nov., Ohtaekwangia cretensis sp. nov., Ohtaekwangia indiensis sp. nov., Ohtaekwangia reichenbachii sp. nov. from diverse environment.</title>
        <authorList>
            <person name="Octaviana S."/>
        </authorList>
    </citation>
    <scope>NUCLEOTIDE SEQUENCE [LARGE SCALE GENOMIC DNA]</scope>
    <source>
        <strain evidence="2 3">PWU4</strain>
    </source>
</reference>
<dbReference type="EMBL" id="JAHESF010000043">
    <property type="protein sequence ID" value="MBT1700572.1"/>
    <property type="molecule type" value="Genomic_DNA"/>
</dbReference>
<dbReference type="AlphaFoldDB" id="A0AAP2DT52"/>
<dbReference type="RefSeq" id="WP_254169282.1">
    <property type="nucleotide sequence ID" value="NZ_JAHESF010000043.1"/>
</dbReference>
<feature type="region of interest" description="Disordered" evidence="1">
    <location>
        <begin position="68"/>
        <end position="100"/>
    </location>
</feature>
<accession>A0AAP2DT52</accession>
<dbReference type="Proteomes" id="UP001319200">
    <property type="component" value="Unassembled WGS sequence"/>
</dbReference>
<sequence>MNFEEYLIGKKIDGPAFSAAEPALFEVWKKEFEQMHVNSFTVQKLNLINPVRRKYPLKEPVAKVVEKAVEKTPDTPAAPASAPSPAKPGKPVIKPKPKFN</sequence>
<organism evidence="2 3">
    <name type="scientific">Chryseosolibacter histidini</name>
    <dbReference type="NCBI Taxonomy" id="2782349"/>
    <lineage>
        <taxon>Bacteria</taxon>
        <taxon>Pseudomonadati</taxon>
        <taxon>Bacteroidota</taxon>
        <taxon>Cytophagia</taxon>
        <taxon>Cytophagales</taxon>
        <taxon>Chryseotaleaceae</taxon>
        <taxon>Chryseosolibacter</taxon>
    </lineage>
</organism>
<evidence type="ECO:0000313" key="3">
    <source>
        <dbReference type="Proteomes" id="UP001319200"/>
    </source>
</evidence>
<evidence type="ECO:0000256" key="1">
    <source>
        <dbReference type="SAM" id="MobiDB-lite"/>
    </source>
</evidence>
<proteinExistence type="predicted"/>
<protein>
    <submittedName>
        <fullName evidence="2">Uncharacterized protein</fullName>
    </submittedName>
</protein>
<keyword evidence="3" id="KW-1185">Reference proteome</keyword>
<feature type="compositionally biased region" description="Low complexity" evidence="1">
    <location>
        <begin position="77"/>
        <end position="92"/>
    </location>
</feature>
<comment type="caution">
    <text evidence="2">The sequence shown here is derived from an EMBL/GenBank/DDBJ whole genome shotgun (WGS) entry which is preliminary data.</text>
</comment>